<dbReference type="SUPFAM" id="SSF52540">
    <property type="entry name" value="P-loop containing nucleoside triphosphate hydrolases"/>
    <property type="match status" value="1"/>
</dbReference>
<dbReference type="GO" id="GO:0055052">
    <property type="term" value="C:ATP-binding cassette (ABC) transporter complex, substrate-binding subunit-containing"/>
    <property type="evidence" value="ECO:0007669"/>
    <property type="project" value="InterPro"/>
</dbReference>
<dbReference type="InterPro" id="IPR003593">
    <property type="entry name" value="AAA+_ATPase"/>
</dbReference>
<dbReference type="NCBIfam" id="TIGR03415">
    <property type="entry name" value="ABC_choXWV_ATP"/>
    <property type="match status" value="1"/>
</dbReference>
<dbReference type="AlphaFoldDB" id="A0A317CEC8"/>
<dbReference type="Gene3D" id="3.40.50.300">
    <property type="entry name" value="P-loop containing nucleotide triphosphate hydrolases"/>
    <property type="match status" value="1"/>
</dbReference>
<sequence>MAAVSFKNVDIIFGESPKKAIEMLDAGATRQEILDTTGNVLGAAGASIDIQEGEICVLMGLSGSGKSTLLRAVNGLNEVTRGEVLVDHNGTQIDVASCDKKTLRDLRTSKVAMVFQQFALLPWRTVRENVGLGLELKGMKRAEREAIVDEKLKLVSLDEWGDKYAHELSGGMQQRVGLARAFATDADILLMDEPFSALDPLIRDKLQDELLDLQRELKKTIIFVSHDLDEAMKIGTHIAIMESGRIVQYGEPEDIVLNPANEYVSEFVAHMNPINVLRAASLMMPLDQMARQGEDYVLDWSGQNCLRINDEGGIASVSIREEEGEMMAYQPEMDLTNFQDKHPNTVLYASPDILMREAINIRYHSGMPVPLVREGRLVGVVGGNEIYHGLLRLQDT</sequence>
<dbReference type="SMART" id="SM00382">
    <property type="entry name" value="AAA"/>
    <property type="match status" value="1"/>
</dbReference>
<dbReference type="Proteomes" id="UP000245539">
    <property type="component" value="Unassembled WGS sequence"/>
</dbReference>
<name>A0A317CEC8_9GAMM</name>
<dbReference type="InterPro" id="IPR027417">
    <property type="entry name" value="P-loop_NTPase"/>
</dbReference>
<protein>
    <submittedName>
        <fullName evidence="6">Choline ABC transporter ATP-binding protein</fullName>
    </submittedName>
</protein>
<evidence type="ECO:0000313" key="6">
    <source>
        <dbReference type="EMBL" id="PWQ96918.1"/>
    </source>
</evidence>
<evidence type="ECO:0000256" key="1">
    <source>
        <dbReference type="ARBA" id="ARBA00005417"/>
    </source>
</evidence>
<reference evidence="6 7" key="1">
    <citation type="submission" date="2018-05" db="EMBL/GenBank/DDBJ databases">
        <title>Leucothrix arctica sp. nov., isolated from Arctic seawater.</title>
        <authorList>
            <person name="Choi A."/>
            <person name="Baek K."/>
        </authorList>
    </citation>
    <scope>NUCLEOTIDE SEQUENCE [LARGE SCALE GENOMIC DNA]</scope>
    <source>
        <strain evidence="6 7">JCM 18388</strain>
    </source>
</reference>
<dbReference type="Pfam" id="PF00005">
    <property type="entry name" value="ABC_tran"/>
    <property type="match status" value="1"/>
</dbReference>
<keyword evidence="4 6" id="KW-0067">ATP-binding</keyword>
<dbReference type="InterPro" id="IPR022473">
    <property type="entry name" value="ABC_trnsptr_Choline_ATP-bd"/>
</dbReference>
<feature type="domain" description="ABC transporter" evidence="5">
    <location>
        <begin position="28"/>
        <end position="268"/>
    </location>
</feature>
<evidence type="ECO:0000256" key="3">
    <source>
        <dbReference type="ARBA" id="ARBA00022741"/>
    </source>
</evidence>
<dbReference type="RefSeq" id="WP_109837888.1">
    <property type="nucleotide sequence ID" value="NZ_QGKM01000030.1"/>
</dbReference>
<dbReference type="EMBL" id="QGKM01000030">
    <property type="protein sequence ID" value="PWQ96918.1"/>
    <property type="molecule type" value="Genomic_DNA"/>
</dbReference>
<dbReference type="InterPro" id="IPR017871">
    <property type="entry name" value="ABC_transporter-like_CS"/>
</dbReference>
<dbReference type="GO" id="GO:0016887">
    <property type="term" value="F:ATP hydrolysis activity"/>
    <property type="evidence" value="ECO:0007669"/>
    <property type="project" value="InterPro"/>
</dbReference>
<dbReference type="PROSITE" id="PS50893">
    <property type="entry name" value="ABC_TRANSPORTER_2"/>
    <property type="match status" value="1"/>
</dbReference>
<dbReference type="PROSITE" id="PS00211">
    <property type="entry name" value="ABC_TRANSPORTER_1"/>
    <property type="match status" value="1"/>
</dbReference>
<evidence type="ECO:0000256" key="4">
    <source>
        <dbReference type="ARBA" id="ARBA00022840"/>
    </source>
</evidence>
<dbReference type="PANTHER" id="PTHR43869">
    <property type="entry name" value="GLYCINE BETAINE/PROLINE BETAINE TRANSPORT SYSTEM ATP-BINDING PROTEIN PROV"/>
    <property type="match status" value="1"/>
</dbReference>
<evidence type="ECO:0000259" key="5">
    <source>
        <dbReference type="PROSITE" id="PS50893"/>
    </source>
</evidence>
<comment type="similarity">
    <text evidence="1">Belongs to the ABC transporter superfamily.</text>
</comment>
<dbReference type="InterPro" id="IPR003439">
    <property type="entry name" value="ABC_transporter-like_ATP-bd"/>
</dbReference>
<accession>A0A317CEC8</accession>
<dbReference type="GO" id="GO:0015220">
    <property type="term" value="F:choline transmembrane transporter activity"/>
    <property type="evidence" value="ECO:0007669"/>
    <property type="project" value="InterPro"/>
</dbReference>
<keyword evidence="7" id="KW-1185">Reference proteome</keyword>
<organism evidence="6 7">
    <name type="scientific">Leucothrix pacifica</name>
    <dbReference type="NCBI Taxonomy" id="1247513"/>
    <lineage>
        <taxon>Bacteria</taxon>
        <taxon>Pseudomonadati</taxon>
        <taxon>Pseudomonadota</taxon>
        <taxon>Gammaproteobacteria</taxon>
        <taxon>Thiotrichales</taxon>
        <taxon>Thiotrichaceae</taxon>
        <taxon>Leucothrix</taxon>
    </lineage>
</organism>
<gene>
    <name evidence="6" type="primary">choV</name>
    <name evidence="6" type="ORF">DKW60_11975</name>
</gene>
<dbReference type="InterPro" id="IPR051921">
    <property type="entry name" value="ABC_osmolyte_uptake_ATP-bind"/>
</dbReference>
<dbReference type="PANTHER" id="PTHR43869:SF1">
    <property type="entry name" value="GLYCINE BETAINE_PROLINE BETAINE TRANSPORT SYSTEM ATP-BINDING PROTEIN PROV"/>
    <property type="match status" value="1"/>
</dbReference>
<comment type="caution">
    <text evidence="6">The sequence shown here is derived from an EMBL/GenBank/DDBJ whole genome shotgun (WGS) entry which is preliminary data.</text>
</comment>
<dbReference type="GO" id="GO:0006970">
    <property type="term" value="P:response to osmotic stress"/>
    <property type="evidence" value="ECO:0007669"/>
    <property type="project" value="UniProtKB-ARBA"/>
</dbReference>
<evidence type="ECO:0000313" key="7">
    <source>
        <dbReference type="Proteomes" id="UP000245539"/>
    </source>
</evidence>
<keyword evidence="3" id="KW-0547">Nucleotide-binding</keyword>
<dbReference type="FunFam" id="3.40.50.300:FF:000201">
    <property type="entry name" value="Glycine betaine/L-proline ABC transporter ATP-binding protein"/>
    <property type="match status" value="1"/>
</dbReference>
<proteinExistence type="inferred from homology"/>
<keyword evidence="2" id="KW-0813">Transport</keyword>
<dbReference type="OrthoDB" id="9802264at2"/>
<dbReference type="GO" id="GO:0005524">
    <property type="term" value="F:ATP binding"/>
    <property type="evidence" value="ECO:0007669"/>
    <property type="project" value="UniProtKB-KW"/>
</dbReference>
<evidence type="ECO:0000256" key="2">
    <source>
        <dbReference type="ARBA" id="ARBA00022448"/>
    </source>
</evidence>